<dbReference type="PANTHER" id="PTHR42791">
    <property type="entry name" value="GNAT FAMILY ACETYLTRANSFERASE"/>
    <property type="match status" value="1"/>
</dbReference>
<protein>
    <recommendedName>
        <fullName evidence="3">N-acetyltransferase domain-containing protein</fullName>
    </recommendedName>
</protein>
<dbReference type="InterPro" id="IPR016181">
    <property type="entry name" value="Acyl_CoA_acyltransferase"/>
</dbReference>
<reference evidence="1 2" key="1">
    <citation type="submission" date="2016-04" db="EMBL/GenBank/DDBJ databases">
        <title>A degradative enzymes factory behind the ericoid mycorrhizal symbiosis.</title>
        <authorList>
            <consortium name="DOE Joint Genome Institute"/>
            <person name="Martino E."/>
            <person name="Morin E."/>
            <person name="Grelet G."/>
            <person name="Kuo A."/>
            <person name="Kohler A."/>
            <person name="Daghino S."/>
            <person name="Barry K."/>
            <person name="Choi C."/>
            <person name="Cichocki N."/>
            <person name="Clum A."/>
            <person name="Copeland A."/>
            <person name="Hainaut M."/>
            <person name="Haridas S."/>
            <person name="Labutti K."/>
            <person name="Lindquist E."/>
            <person name="Lipzen A."/>
            <person name="Khouja H.-R."/>
            <person name="Murat C."/>
            <person name="Ohm R."/>
            <person name="Olson A."/>
            <person name="Spatafora J."/>
            <person name="Veneault-Fourrey C."/>
            <person name="Henrissat B."/>
            <person name="Grigoriev I."/>
            <person name="Martin F."/>
            <person name="Perotto S."/>
        </authorList>
    </citation>
    <scope>NUCLEOTIDE SEQUENCE [LARGE SCALE GENOMIC DNA]</scope>
    <source>
        <strain evidence="1 2">E</strain>
    </source>
</reference>
<sequence>MEVKPTLRRALVSDIEAISNIALGSLPLDPQWPYRFPLASVYPEDHKKFTRIRYTEYFANQVQGVSYIMLAELPSNEDPSIKKPIAFAIWQLPGSHIQPVEVEAKSGTSYRRDANPARMTAFRKAICKAKEEWFDKKFGESQMCLTTLATYPDYMRRGAGKALCDPMGKPLYMKLGFRQVGMVHTQVEGEEEFPAFPGMILELK</sequence>
<dbReference type="GeneID" id="36583188"/>
<dbReference type="RefSeq" id="XP_024734919.1">
    <property type="nucleotide sequence ID" value="XM_024875108.1"/>
</dbReference>
<dbReference type="Proteomes" id="UP000235371">
    <property type="component" value="Unassembled WGS sequence"/>
</dbReference>
<dbReference type="STRING" id="1095630.A0A2J6T4R9"/>
<dbReference type="PANTHER" id="PTHR42791:SF2">
    <property type="entry name" value="N-ACETYLTRANSFERASE DOMAIN-CONTAINING PROTEIN"/>
    <property type="match status" value="1"/>
</dbReference>
<dbReference type="InParanoid" id="A0A2J6T4R9"/>
<proteinExistence type="predicted"/>
<keyword evidence="2" id="KW-1185">Reference proteome</keyword>
<evidence type="ECO:0000313" key="2">
    <source>
        <dbReference type="Proteomes" id="UP000235371"/>
    </source>
</evidence>
<gene>
    <name evidence="1" type="ORF">K444DRAFT_532857</name>
</gene>
<name>A0A2J6T4R9_9HELO</name>
<dbReference type="OrthoDB" id="4738875at2759"/>
<dbReference type="SUPFAM" id="SSF55729">
    <property type="entry name" value="Acyl-CoA N-acyltransferases (Nat)"/>
    <property type="match status" value="1"/>
</dbReference>
<accession>A0A2J6T4R9</accession>
<evidence type="ECO:0000313" key="1">
    <source>
        <dbReference type="EMBL" id="PMD58015.1"/>
    </source>
</evidence>
<dbReference type="Gene3D" id="3.40.630.30">
    <property type="match status" value="1"/>
</dbReference>
<evidence type="ECO:0008006" key="3">
    <source>
        <dbReference type="Google" id="ProtNLM"/>
    </source>
</evidence>
<organism evidence="1 2">
    <name type="scientific">Hyaloscypha bicolor E</name>
    <dbReference type="NCBI Taxonomy" id="1095630"/>
    <lineage>
        <taxon>Eukaryota</taxon>
        <taxon>Fungi</taxon>
        <taxon>Dikarya</taxon>
        <taxon>Ascomycota</taxon>
        <taxon>Pezizomycotina</taxon>
        <taxon>Leotiomycetes</taxon>
        <taxon>Helotiales</taxon>
        <taxon>Hyaloscyphaceae</taxon>
        <taxon>Hyaloscypha</taxon>
        <taxon>Hyaloscypha bicolor</taxon>
    </lineage>
</organism>
<dbReference type="InterPro" id="IPR052523">
    <property type="entry name" value="Trichothecene_AcTrans"/>
</dbReference>
<dbReference type="AlphaFoldDB" id="A0A2J6T4R9"/>
<dbReference type="EMBL" id="KZ613837">
    <property type="protein sequence ID" value="PMD58015.1"/>
    <property type="molecule type" value="Genomic_DNA"/>
</dbReference>